<gene>
    <name evidence="12" type="primary">SEC13</name>
    <name evidence="12" type="ORF">PMLGA01_140048700</name>
</gene>
<evidence type="ECO:0000256" key="4">
    <source>
        <dbReference type="ARBA" id="ARBA00022574"/>
    </source>
</evidence>
<evidence type="ECO:0000313" key="12">
    <source>
        <dbReference type="EMBL" id="SBT80987.1"/>
    </source>
</evidence>
<proteinExistence type="inferred from homology"/>
<evidence type="ECO:0000256" key="5">
    <source>
        <dbReference type="ARBA" id="ARBA00022737"/>
    </source>
</evidence>
<evidence type="ECO:0000256" key="10">
    <source>
        <dbReference type="ARBA" id="ARBA00023242"/>
    </source>
</evidence>
<dbReference type="InterPro" id="IPR036322">
    <property type="entry name" value="WD40_repeat_dom_sf"/>
</dbReference>
<comment type="subcellular location">
    <subcellularLocation>
        <location evidence="1">Nucleus</location>
        <location evidence="1">Nuclear pore complex</location>
    </subcellularLocation>
</comment>
<dbReference type="GO" id="GO:0006606">
    <property type="term" value="P:protein import into nucleus"/>
    <property type="evidence" value="ECO:0007669"/>
    <property type="project" value="TreeGrafter"/>
</dbReference>
<dbReference type="GO" id="GO:0030127">
    <property type="term" value="C:COPII vesicle coat"/>
    <property type="evidence" value="ECO:0007669"/>
    <property type="project" value="TreeGrafter"/>
</dbReference>
<feature type="compositionally biased region" description="Low complexity" evidence="11">
    <location>
        <begin position="353"/>
        <end position="391"/>
    </location>
</feature>
<dbReference type="SUPFAM" id="SSF50978">
    <property type="entry name" value="WD40 repeat-like"/>
    <property type="match status" value="1"/>
</dbReference>
<evidence type="ECO:0000256" key="6">
    <source>
        <dbReference type="ARBA" id="ARBA00022816"/>
    </source>
</evidence>
<keyword evidence="8" id="KW-0811">Translocation</keyword>
<evidence type="ECO:0000256" key="1">
    <source>
        <dbReference type="ARBA" id="ARBA00004567"/>
    </source>
</evidence>
<comment type="similarity">
    <text evidence="2">Belongs to the WD repeat SEC13 family.</text>
</comment>
<evidence type="ECO:0000313" key="13">
    <source>
        <dbReference type="Proteomes" id="UP000219799"/>
    </source>
</evidence>
<keyword evidence="6" id="KW-0509">mRNA transport</keyword>
<evidence type="ECO:0000256" key="9">
    <source>
        <dbReference type="ARBA" id="ARBA00023132"/>
    </source>
</evidence>
<dbReference type="FunFam" id="2.130.10.10:FF:000655">
    <property type="entry name" value="Protein transport protein SEC13"/>
    <property type="match status" value="1"/>
</dbReference>
<dbReference type="GO" id="GO:0031080">
    <property type="term" value="C:nuclear pore outer ring"/>
    <property type="evidence" value="ECO:0007669"/>
    <property type="project" value="TreeGrafter"/>
</dbReference>
<dbReference type="GO" id="GO:0051028">
    <property type="term" value="P:mRNA transport"/>
    <property type="evidence" value="ECO:0007669"/>
    <property type="project" value="UniProtKB-KW"/>
</dbReference>
<protein>
    <submittedName>
        <fullName evidence="12">Protein transport protein SEC13, putative</fullName>
    </submittedName>
</protein>
<dbReference type="Gene3D" id="2.130.10.10">
    <property type="entry name" value="YVTN repeat-like/Quinoprotein amine dehydrogenase"/>
    <property type="match status" value="1"/>
</dbReference>
<organism evidence="12 13">
    <name type="scientific">Plasmodium malariae</name>
    <dbReference type="NCBI Taxonomy" id="5858"/>
    <lineage>
        <taxon>Eukaryota</taxon>
        <taxon>Sar</taxon>
        <taxon>Alveolata</taxon>
        <taxon>Apicomplexa</taxon>
        <taxon>Aconoidasida</taxon>
        <taxon>Haemosporida</taxon>
        <taxon>Plasmodiidae</taxon>
        <taxon>Plasmodium</taxon>
        <taxon>Plasmodium (Plasmodium)</taxon>
    </lineage>
</organism>
<feature type="region of interest" description="Disordered" evidence="11">
    <location>
        <begin position="536"/>
        <end position="651"/>
    </location>
</feature>
<dbReference type="AlphaFoldDB" id="A0A1C3L323"/>
<sequence>MNELIVFDTSHTRAINDCELDYYSKKLATCSNDNTVKIFDVSLSKEPVCIAEIRDHSSAVWKVCWSHPKYGSLLASCSYDKSVIIYKEVNINKYEMIYLNNEHKSSVNYIEWSPHEYGLHLGCASSDGYLSIISYNLNKDTNEGHWTKSSIKAHLNGTACLSWEKPFNSLGNNKHLNDNNDFINSFKLVTGGYDNQVIIWTFDNNTKEYHKIFQMNDKPHNSLVRDVSWRPNLSNTTNMIASCSDEQIVILWFEDISNNRWKNGQVIKVDQKIHKISWSPNGTILAIACSGDNAYLYKENMEGLWVEICNLTDDEKRNIQEDNASGGGANANSSLHMYNSDVANNIYNNANANSSSNVNTNSSSNANTNSSSNVNTNSSSNYDGNYGSNPSCKNLQNQVMPNIMNYLNPLATSNSNSNTFKASPESNYSTYPNSINSAVPPPPNKFVCNTMMQEGANPVQNTPNTFQNNLYGQAMPSDPPPPMHVSNLVNNRKNGANQQNVMQGVPQNGPPNAQQNYLMMQNANKKSTSSAILSGDNFLMGRNMNPPPPPPPPSFSHEQNNSYDTSNLPSQQGVSTNQAVSNSSHFASAVPPGPPGANINIFNSTNSNNNSINNNNRINDLNSKNNYNNMHNHSSSGSSQINNKLNFPAKW</sequence>
<dbReference type="PANTHER" id="PTHR11024">
    <property type="entry name" value="NUCLEAR PORE COMPLEX PROTEIN SEC13 / SEH1 FAMILY MEMBER"/>
    <property type="match status" value="1"/>
</dbReference>
<dbReference type="PANTHER" id="PTHR11024:SF2">
    <property type="entry name" value="PROTEIN SEC13 HOMOLOG"/>
    <property type="match status" value="1"/>
</dbReference>
<feature type="compositionally biased region" description="Polar residues" evidence="11">
    <location>
        <begin position="556"/>
        <end position="586"/>
    </location>
</feature>
<dbReference type="Proteomes" id="UP000219799">
    <property type="component" value="Chromosome 14"/>
</dbReference>
<name>A0A1C3L323_PLAMA</name>
<dbReference type="InterPro" id="IPR001680">
    <property type="entry name" value="WD40_rpt"/>
</dbReference>
<keyword evidence="7" id="KW-0653">Protein transport</keyword>
<feature type="compositionally biased region" description="Pro residues" evidence="11">
    <location>
        <begin position="545"/>
        <end position="554"/>
    </location>
</feature>
<dbReference type="SMART" id="SM00320">
    <property type="entry name" value="WD40"/>
    <property type="match status" value="6"/>
</dbReference>
<feature type="compositionally biased region" description="Low complexity" evidence="11">
    <location>
        <begin position="598"/>
        <end position="643"/>
    </location>
</feature>
<evidence type="ECO:0000256" key="11">
    <source>
        <dbReference type="SAM" id="MobiDB-lite"/>
    </source>
</evidence>
<evidence type="ECO:0000256" key="2">
    <source>
        <dbReference type="ARBA" id="ARBA00010102"/>
    </source>
</evidence>
<dbReference type="GO" id="GO:0090114">
    <property type="term" value="P:COPII-coated vesicle budding"/>
    <property type="evidence" value="ECO:0007669"/>
    <property type="project" value="TreeGrafter"/>
</dbReference>
<evidence type="ECO:0000256" key="8">
    <source>
        <dbReference type="ARBA" id="ARBA00023010"/>
    </source>
</evidence>
<accession>A0A1C3L323</accession>
<feature type="region of interest" description="Disordered" evidence="11">
    <location>
        <begin position="353"/>
        <end position="394"/>
    </location>
</feature>
<dbReference type="InterPro" id="IPR037363">
    <property type="entry name" value="Sec13/Seh1_fam"/>
</dbReference>
<keyword evidence="10" id="KW-0539">Nucleus</keyword>
<dbReference type="EMBL" id="LT594502">
    <property type="protein sequence ID" value="SBT80987.1"/>
    <property type="molecule type" value="Genomic_DNA"/>
</dbReference>
<keyword evidence="9" id="KW-0906">Nuclear pore complex</keyword>
<keyword evidence="3" id="KW-0813">Transport</keyword>
<dbReference type="VEuPathDB" id="PlasmoDB:PmUG01_14065000"/>
<reference evidence="12 13" key="1">
    <citation type="submission" date="2016-06" db="EMBL/GenBank/DDBJ databases">
        <authorList>
            <consortium name="Pathogen Informatics"/>
        </authorList>
    </citation>
    <scope>NUCLEOTIDE SEQUENCE [LARGE SCALE GENOMIC DNA]</scope>
    <source>
        <strain evidence="12">PmlGA01</strain>
    </source>
</reference>
<keyword evidence="4" id="KW-0853">WD repeat</keyword>
<keyword evidence="5" id="KW-0677">Repeat</keyword>
<dbReference type="InterPro" id="IPR015943">
    <property type="entry name" value="WD40/YVTN_repeat-like_dom_sf"/>
</dbReference>
<evidence type="ECO:0000256" key="3">
    <source>
        <dbReference type="ARBA" id="ARBA00022448"/>
    </source>
</evidence>
<evidence type="ECO:0000256" key="7">
    <source>
        <dbReference type="ARBA" id="ARBA00022927"/>
    </source>
</evidence>
<dbReference type="Pfam" id="PF00400">
    <property type="entry name" value="WD40"/>
    <property type="match status" value="2"/>
</dbReference>
<dbReference type="GO" id="GO:0005198">
    <property type="term" value="F:structural molecule activity"/>
    <property type="evidence" value="ECO:0007669"/>
    <property type="project" value="InterPro"/>
</dbReference>